<dbReference type="GeneID" id="20816892"/>
<dbReference type="STRING" id="112090.W4FRG9"/>
<feature type="repeat" description="ANK" evidence="3">
    <location>
        <begin position="45"/>
        <end position="78"/>
    </location>
</feature>
<evidence type="ECO:0000256" key="2">
    <source>
        <dbReference type="ARBA" id="ARBA00023043"/>
    </source>
</evidence>
<dbReference type="PANTHER" id="PTHR24173">
    <property type="entry name" value="ANKYRIN REPEAT CONTAINING"/>
    <property type="match status" value="1"/>
</dbReference>
<evidence type="ECO:0000256" key="1">
    <source>
        <dbReference type="ARBA" id="ARBA00022737"/>
    </source>
</evidence>
<reference evidence="4" key="1">
    <citation type="submission" date="2013-12" db="EMBL/GenBank/DDBJ databases">
        <title>The Genome Sequence of Aphanomyces astaci APO3.</title>
        <authorList>
            <consortium name="The Broad Institute Genomics Platform"/>
            <person name="Russ C."/>
            <person name="Tyler B."/>
            <person name="van West P."/>
            <person name="Dieguez-Uribeondo J."/>
            <person name="Young S.K."/>
            <person name="Zeng Q."/>
            <person name="Gargeya S."/>
            <person name="Fitzgerald M."/>
            <person name="Abouelleil A."/>
            <person name="Alvarado L."/>
            <person name="Chapman S.B."/>
            <person name="Gainer-Dewar J."/>
            <person name="Goldberg J."/>
            <person name="Griggs A."/>
            <person name="Gujja S."/>
            <person name="Hansen M."/>
            <person name="Howarth C."/>
            <person name="Imamovic A."/>
            <person name="Ireland A."/>
            <person name="Larimer J."/>
            <person name="McCowan C."/>
            <person name="Murphy C."/>
            <person name="Pearson M."/>
            <person name="Poon T.W."/>
            <person name="Priest M."/>
            <person name="Roberts A."/>
            <person name="Saif S."/>
            <person name="Shea T."/>
            <person name="Sykes S."/>
            <person name="Wortman J."/>
            <person name="Nusbaum C."/>
            <person name="Birren B."/>
        </authorList>
    </citation>
    <scope>NUCLEOTIDE SEQUENCE [LARGE SCALE GENOMIC DNA]</scope>
    <source>
        <strain evidence="4">APO3</strain>
    </source>
</reference>
<evidence type="ECO:0000256" key="3">
    <source>
        <dbReference type="PROSITE-ProRule" id="PRU00023"/>
    </source>
</evidence>
<dbReference type="Pfam" id="PF12796">
    <property type="entry name" value="Ank_2"/>
    <property type="match status" value="1"/>
</dbReference>
<dbReference type="VEuPathDB" id="FungiDB:H257_14896"/>
<keyword evidence="2 3" id="KW-0040">ANK repeat</keyword>
<dbReference type="SUPFAM" id="SSF48403">
    <property type="entry name" value="Ankyrin repeat"/>
    <property type="match status" value="1"/>
</dbReference>
<organism evidence="4">
    <name type="scientific">Aphanomyces astaci</name>
    <name type="common">Crayfish plague agent</name>
    <dbReference type="NCBI Taxonomy" id="112090"/>
    <lineage>
        <taxon>Eukaryota</taxon>
        <taxon>Sar</taxon>
        <taxon>Stramenopiles</taxon>
        <taxon>Oomycota</taxon>
        <taxon>Saprolegniomycetes</taxon>
        <taxon>Saprolegniales</taxon>
        <taxon>Verrucalvaceae</taxon>
        <taxon>Aphanomyces</taxon>
    </lineage>
</organism>
<sequence length="215" mass="24604">MSGVAVHTRRCSAHLLRNAAVTGNILQVHAYLLDPHASINDTLGDGWTALHHAIQHGQMDLFLHLLARTDVDVNAKTLCGTTPLALAMSRRNHSMAEALLLAGASKASIPRQDLILFRQTRNMPSSLRHKLSSRWSPVWTPEYHRRFPHPQRQVIYLILCANDARHHVRSWRRWVHLFLTSIWSPSSPRLPPACSWRYLSPPLLHLVFEFYGWID</sequence>
<gene>
    <name evidence="4" type="ORF">H257_14896</name>
</gene>
<accession>W4FRG9</accession>
<protein>
    <submittedName>
        <fullName evidence="4">Uncharacterized protein</fullName>
    </submittedName>
</protein>
<dbReference type="AlphaFoldDB" id="W4FRG9"/>
<dbReference type="SMART" id="SM00248">
    <property type="entry name" value="ANK"/>
    <property type="match status" value="2"/>
</dbReference>
<dbReference type="InterPro" id="IPR036770">
    <property type="entry name" value="Ankyrin_rpt-contain_sf"/>
</dbReference>
<dbReference type="PROSITE" id="PS50088">
    <property type="entry name" value="ANK_REPEAT"/>
    <property type="match status" value="1"/>
</dbReference>
<dbReference type="InterPro" id="IPR002110">
    <property type="entry name" value="Ankyrin_rpt"/>
</dbReference>
<dbReference type="EMBL" id="KI913177">
    <property type="protein sequence ID" value="ETV69258.1"/>
    <property type="molecule type" value="Genomic_DNA"/>
</dbReference>
<name>W4FRG9_APHAT</name>
<dbReference type="PROSITE" id="PS50297">
    <property type="entry name" value="ANK_REP_REGION"/>
    <property type="match status" value="1"/>
</dbReference>
<dbReference type="OrthoDB" id="194358at2759"/>
<dbReference type="RefSeq" id="XP_009841115.1">
    <property type="nucleotide sequence ID" value="XM_009842813.1"/>
</dbReference>
<dbReference type="PANTHER" id="PTHR24173:SF74">
    <property type="entry name" value="ANKYRIN REPEAT DOMAIN-CONTAINING PROTEIN 16"/>
    <property type="match status" value="1"/>
</dbReference>
<proteinExistence type="predicted"/>
<evidence type="ECO:0000313" key="4">
    <source>
        <dbReference type="EMBL" id="ETV69258.1"/>
    </source>
</evidence>
<keyword evidence="1" id="KW-0677">Repeat</keyword>
<dbReference type="Gene3D" id="1.25.40.20">
    <property type="entry name" value="Ankyrin repeat-containing domain"/>
    <property type="match status" value="1"/>
</dbReference>